<keyword evidence="3" id="KW-1185">Reference proteome</keyword>
<dbReference type="EMBL" id="CADCXU010002710">
    <property type="protein sequence ID" value="CAA9994850.1"/>
    <property type="molecule type" value="Genomic_DNA"/>
</dbReference>
<gene>
    <name evidence="2" type="ORF">NTEN_LOCUS1666</name>
</gene>
<reference evidence="2 3" key="1">
    <citation type="submission" date="2020-02" db="EMBL/GenBank/DDBJ databases">
        <authorList>
            <person name="Ferguson B K."/>
        </authorList>
    </citation>
    <scope>NUCLEOTIDE SEQUENCE [LARGE SCALE GENOMIC DNA]</scope>
</reference>
<feature type="region of interest" description="Disordered" evidence="1">
    <location>
        <begin position="14"/>
        <end position="36"/>
    </location>
</feature>
<protein>
    <submittedName>
        <fullName evidence="2">Uncharacterized protein</fullName>
    </submittedName>
</protein>
<accession>A0A6H5FZ66</accession>
<dbReference type="AlphaFoldDB" id="A0A6H5FZ66"/>
<organism evidence="2 3">
    <name type="scientific">Nesidiocoris tenuis</name>
    <dbReference type="NCBI Taxonomy" id="355587"/>
    <lineage>
        <taxon>Eukaryota</taxon>
        <taxon>Metazoa</taxon>
        <taxon>Ecdysozoa</taxon>
        <taxon>Arthropoda</taxon>
        <taxon>Hexapoda</taxon>
        <taxon>Insecta</taxon>
        <taxon>Pterygota</taxon>
        <taxon>Neoptera</taxon>
        <taxon>Paraneoptera</taxon>
        <taxon>Hemiptera</taxon>
        <taxon>Heteroptera</taxon>
        <taxon>Panheteroptera</taxon>
        <taxon>Cimicomorpha</taxon>
        <taxon>Miridae</taxon>
        <taxon>Dicyphina</taxon>
        <taxon>Nesidiocoris</taxon>
    </lineage>
</organism>
<sequence>MFVSARTNTLFNRNLDYAQPRKRGEGGGRGDLEGERGVSDVCLNNRRGATLRAIVPIVTLSFSSEKARVVSLISDSLRPLPRPMPMHLGREAVARGNGTVKI</sequence>
<name>A0A6H5FZ66_9HEMI</name>
<evidence type="ECO:0000313" key="2">
    <source>
        <dbReference type="EMBL" id="CAA9994850.1"/>
    </source>
</evidence>
<feature type="region of interest" description="Disordered" evidence="1">
    <location>
        <begin position="81"/>
        <end position="102"/>
    </location>
</feature>
<proteinExistence type="predicted"/>
<feature type="compositionally biased region" description="Basic and acidic residues" evidence="1">
    <location>
        <begin position="22"/>
        <end position="36"/>
    </location>
</feature>
<dbReference type="Proteomes" id="UP000479000">
    <property type="component" value="Unassembled WGS sequence"/>
</dbReference>
<evidence type="ECO:0000256" key="1">
    <source>
        <dbReference type="SAM" id="MobiDB-lite"/>
    </source>
</evidence>
<evidence type="ECO:0000313" key="3">
    <source>
        <dbReference type="Proteomes" id="UP000479000"/>
    </source>
</evidence>